<dbReference type="EMBL" id="CH473988">
    <property type="protein sequence ID" value="EDL97260.1"/>
    <property type="molecule type" value="Genomic_DNA"/>
</dbReference>
<keyword evidence="1" id="KW-0472">Membrane</keyword>
<evidence type="ECO:0000256" key="1">
    <source>
        <dbReference type="SAM" id="Phobius"/>
    </source>
</evidence>
<evidence type="ECO:0000313" key="2">
    <source>
        <dbReference type="EMBL" id="EDL97260.1"/>
    </source>
</evidence>
<reference evidence="3" key="1">
    <citation type="submission" date="2005-09" db="EMBL/GenBank/DDBJ databases">
        <authorList>
            <person name="Mural R.J."/>
            <person name="Li P.W."/>
            <person name="Adams M.D."/>
            <person name="Amanatides P.G."/>
            <person name="Baden-Tillson H."/>
            <person name="Barnstead M."/>
            <person name="Chin S.H."/>
            <person name="Dew I."/>
            <person name="Evans C.A."/>
            <person name="Ferriera S."/>
            <person name="Flanigan M."/>
            <person name="Fosler C."/>
            <person name="Glodek A."/>
            <person name="Gu Z."/>
            <person name="Holt R.A."/>
            <person name="Jennings D."/>
            <person name="Kraft C.L."/>
            <person name="Lu F."/>
            <person name="Nguyen T."/>
            <person name="Nusskern D.R."/>
            <person name="Pfannkoch C.M."/>
            <person name="Sitter C."/>
            <person name="Sutton G.G."/>
            <person name="Venter J.C."/>
            <person name="Wang Z."/>
            <person name="Woodage T."/>
            <person name="Zheng X.H."/>
            <person name="Zhong F."/>
        </authorList>
    </citation>
    <scope>NUCLEOTIDE SEQUENCE [LARGE SCALE GENOMIC DNA]</scope>
    <source>
        <strain>BN</strain>
        <strain evidence="3">Sprague-Dawley</strain>
    </source>
</reference>
<accession>A6JKP4</accession>
<protein>
    <submittedName>
        <fullName evidence="2">RCG60993</fullName>
    </submittedName>
</protein>
<dbReference type="Proteomes" id="UP000234681">
    <property type="component" value="Chromosome 20"/>
</dbReference>
<feature type="transmembrane region" description="Helical" evidence="1">
    <location>
        <begin position="20"/>
        <end position="47"/>
    </location>
</feature>
<gene>
    <name evidence="2" type="ORF">rCG_60993</name>
</gene>
<evidence type="ECO:0000313" key="3">
    <source>
        <dbReference type="Proteomes" id="UP000234681"/>
    </source>
</evidence>
<keyword evidence="1" id="KW-1133">Transmembrane helix</keyword>
<dbReference type="AlphaFoldDB" id="A6JKP4"/>
<sequence length="48" mass="5140">MYLCPLPGVLARTEFTSGYSLQLAVVIGLATMETHVFAPCALLTILLT</sequence>
<organism evidence="2 3">
    <name type="scientific">Rattus norvegicus</name>
    <name type="common">Rat</name>
    <dbReference type="NCBI Taxonomy" id="10116"/>
    <lineage>
        <taxon>Eukaryota</taxon>
        <taxon>Metazoa</taxon>
        <taxon>Chordata</taxon>
        <taxon>Craniata</taxon>
        <taxon>Vertebrata</taxon>
        <taxon>Euteleostomi</taxon>
        <taxon>Mammalia</taxon>
        <taxon>Eutheria</taxon>
        <taxon>Euarchontoglires</taxon>
        <taxon>Glires</taxon>
        <taxon>Rodentia</taxon>
        <taxon>Myomorpha</taxon>
        <taxon>Muroidea</taxon>
        <taxon>Muridae</taxon>
        <taxon>Murinae</taxon>
        <taxon>Rattus</taxon>
    </lineage>
</organism>
<keyword evidence="1" id="KW-0812">Transmembrane</keyword>
<name>A6JKP4_RAT</name>
<proteinExistence type="predicted"/>